<dbReference type="EMBL" id="HACA01017632">
    <property type="protein sequence ID" value="CDW34993.1"/>
    <property type="molecule type" value="Transcribed_RNA"/>
</dbReference>
<proteinExistence type="predicted"/>
<evidence type="ECO:0000313" key="1">
    <source>
        <dbReference type="EMBL" id="CDW34993.1"/>
    </source>
</evidence>
<protein>
    <submittedName>
        <fullName evidence="1">Uncharacterized protein</fullName>
    </submittedName>
</protein>
<name>A0A0K2U9T8_LEPSM</name>
<accession>A0A0K2U9T8</accession>
<reference evidence="1" key="1">
    <citation type="submission" date="2014-05" db="EMBL/GenBank/DDBJ databases">
        <authorList>
            <person name="Chronopoulou M."/>
        </authorList>
    </citation>
    <scope>NUCLEOTIDE SEQUENCE</scope>
    <source>
        <tissue evidence="1">Whole organism</tissue>
    </source>
</reference>
<organism evidence="1">
    <name type="scientific">Lepeophtheirus salmonis</name>
    <name type="common">Salmon louse</name>
    <name type="synonym">Caligus salmonis</name>
    <dbReference type="NCBI Taxonomy" id="72036"/>
    <lineage>
        <taxon>Eukaryota</taxon>
        <taxon>Metazoa</taxon>
        <taxon>Ecdysozoa</taxon>
        <taxon>Arthropoda</taxon>
        <taxon>Crustacea</taxon>
        <taxon>Multicrustacea</taxon>
        <taxon>Hexanauplia</taxon>
        <taxon>Copepoda</taxon>
        <taxon>Siphonostomatoida</taxon>
        <taxon>Caligidae</taxon>
        <taxon>Lepeophtheirus</taxon>
    </lineage>
</organism>
<sequence>MKVDPIVPEDINTVQLHDKKGSVTNFLLNSYSYLFQLDRLLYLIHSNIFLLY</sequence>
<dbReference type="AlphaFoldDB" id="A0A0K2U9T8"/>